<dbReference type="PRINTS" id="PR00730">
    <property type="entry name" value="THERMOLYSIN"/>
</dbReference>
<dbReference type="EC" id="3.4.24.-" evidence="8"/>
<evidence type="ECO:0000256" key="2">
    <source>
        <dbReference type="ARBA" id="ARBA00022670"/>
    </source>
</evidence>
<comment type="cofactor">
    <cofactor evidence="8">
        <name>Zn(2+)</name>
        <dbReference type="ChEBI" id="CHEBI:29105"/>
    </cofactor>
</comment>
<feature type="active site" evidence="7">
    <location>
        <position position="224"/>
    </location>
</feature>
<dbReference type="PANTHER" id="PTHR43579:SF1">
    <property type="entry name" value="NEUTRAL METALLOPROTEINASE"/>
    <property type="match status" value="1"/>
</dbReference>
<accession>A0A0F3GX22</accession>
<evidence type="ECO:0000256" key="8">
    <source>
        <dbReference type="RuleBase" id="RU366073"/>
    </source>
</evidence>
<evidence type="ECO:0000256" key="3">
    <source>
        <dbReference type="ARBA" id="ARBA00022723"/>
    </source>
</evidence>
<keyword evidence="2 8" id="KW-0645">Protease</keyword>
<organism evidence="11 12">
    <name type="scientific">Candidatus Magnetobacterium bavaricum</name>
    <dbReference type="NCBI Taxonomy" id="29290"/>
    <lineage>
        <taxon>Bacteria</taxon>
        <taxon>Pseudomonadati</taxon>
        <taxon>Nitrospirota</taxon>
        <taxon>Thermodesulfovibrionia</taxon>
        <taxon>Thermodesulfovibrionales</taxon>
        <taxon>Candidatus Magnetobacteriaceae</taxon>
        <taxon>Candidatus Magnetobacterium</taxon>
    </lineage>
</organism>
<dbReference type="CDD" id="cd09597">
    <property type="entry name" value="M4_TLP"/>
    <property type="match status" value="1"/>
</dbReference>
<dbReference type="MEROPS" id="M04.023"/>
<feature type="active site" description="Proton donor" evidence="7">
    <location>
        <position position="329"/>
    </location>
</feature>
<dbReference type="Gene3D" id="1.10.390.10">
    <property type="entry name" value="Neutral Protease Domain 2"/>
    <property type="match status" value="1"/>
</dbReference>
<name>A0A0F3GX22_9BACT</name>
<evidence type="ECO:0000313" key="12">
    <source>
        <dbReference type="Proteomes" id="UP000033423"/>
    </source>
</evidence>
<proteinExistence type="inferred from homology"/>
<evidence type="ECO:0000256" key="1">
    <source>
        <dbReference type="ARBA" id="ARBA00009388"/>
    </source>
</evidence>
<dbReference type="InterPro" id="IPR013856">
    <property type="entry name" value="Peptidase_M4_domain"/>
</dbReference>
<keyword evidence="12" id="KW-1185">Reference proteome</keyword>
<dbReference type="GO" id="GO:0046872">
    <property type="term" value="F:metal ion binding"/>
    <property type="evidence" value="ECO:0007669"/>
    <property type="project" value="UniProtKB-UniRule"/>
</dbReference>
<feature type="domain" description="Peptidase M4" evidence="9">
    <location>
        <begin position="124"/>
        <end position="231"/>
    </location>
</feature>
<evidence type="ECO:0000313" key="11">
    <source>
        <dbReference type="EMBL" id="KJU86397.1"/>
    </source>
</evidence>
<keyword evidence="3" id="KW-0479">Metal-binding</keyword>
<sequence length="405" mass="44647">MCNDSSCNNSVCFIIPAHMLEYISLNAKDARLRERIVKSLHTRGCLQGMRDSYSLLVGSAVQVAITMNLPLYPPYQVVMNLPLYPPYQVVMNLPPSPNQVIATLLPAQSYPTGESLGYTLRRTIFDEKNSTTLRGALVRSEGQEATDDPDIDDAYDNSGKTYDFYKSVFNHFSVDNKAMGLISSVHYGDGFDNAFWSGQQMVYGDGDGEIFGRFTSAIEVVGHELTHGVTQFTANLQYQGQSGALNESMSDVFGVLIKQYDLKQTADQADWLVGQGLLIPSKTGGKRDALRSMKAPGTAYDDPDVLGKDPQPSHMNYYKDMSDDNGGIHINSGIPNHAFYLAATKIGGYAWEKAGHIWYEVLTQRLRPTSQFADAARETRDVAKKYGDKVAAAVDEAWTAVGLKK</sequence>
<dbReference type="GO" id="GO:0006508">
    <property type="term" value="P:proteolysis"/>
    <property type="evidence" value="ECO:0007669"/>
    <property type="project" value="UniProtKB-KW"/>
</dbReference>
<dbReference type="InterPro" id="IPR023612">
    <property type="entry name" value="Peptidase_M4"/>
</dbReference>
<feature type="domain" description="Peptidase M4 C-terminal" evidence="10">
    <location>
        <begin position="234"/>
        <end position="402"/>
    </location>
</feature>
<dbReference type="Pfam" id="PF01447">
    <property type="entry name" value="Peptidase_M4"/>
    <property type="match status" value="1"/>
</dbReference>
<dbReference type="EMBL" id="LACI01000614">
    <property type="protein sequence ID" value="KJU86397.1"/>
    <property type="molecule type" value="Genomic_DNA"/>
</dbReference>
<dbReference type="AlphaFoldDB" id="A0A0F3GX22"/>
<dbReference type="InterPro" id="IPR001570">
    <property type="entry name" value="Peptidase_M4_C_domain"/>
</dbReference>
<reference evidence="11 12" key="1">
    <citation type="submission" date="2015-02" db="EMBL/GenBank/DDBJ databases">
        <title>Single-cell genomics of uncultivated deep-branching MTB reveals a conserved set of magnetosome genes.</title>
        <authorList>
            <person name="Kolinko S."/>
            <person name="Richter M."/>
            <person name="Glockner F.O."/>
            <person name="Brachmann A."/>
            <person name="Schuler D."/>
        </authorList>
    </citation>
    <scope>NUCLEOTIDE SEQUENCE [LARGE SCALE GENOMIC DNA]</scope>
    <source>
        <strain evidence="11">TM-1</strain>
    </source>
</reference>
<comment type="function">
    <text evidence="8">Extracellular zinc metalloprotease.</text>
</comment>
<protein>
    <recommendedName>
        <fullName evidence="8">Neutral metalloproteinase</fullName>
        <ecNumber evidence="8">3.4.24.-</ecNumber>
    </recommendedName>
</protein>
<evidence type="ECO:0000256" key="7">
    <source>
        <dbReference type="PIRSR" id="PIRSR623612-1"/>
    </source>
</evidence>
<keyword evidence="6 8" id="KW-0482">Metalloprotease</keyword>
<dbReference type="PANTHER" id="PTHR43579">
    <property type="match status" value="1"/>
</dbReference>
<dbReference type="InterPro" id="IPR027268">
    <property type="entry name" value="Peptidase_M4/M1_CTD_sf"/>
</dbReference>
<comment type="subcellular location">
    <subcellularLocation>
        <location evidence="8">Secreted</location>
    </subcellularLocation>
</comment>
<dbReference type="Gene3D" id="3.10.170.10">
    <property type="match status" value="1"/>
</dbReference>
<dbReference type="GO" id="GO:0005576">
    <property type="term" value="C:extracellular region"/>
    <property type="evidence" value="ECO:0007669"/>
    <property type="project" value="UniProtKB-SubCell"/>
</dbReference>
<dbReference type="SUPFAM" id="SSF55486">
    <property type="entry name" value="Metalloproteases ('zincins'), catalytic domain"/>
    <property type="match status" value="1"/>
</dbReference>
<comment type="caution">
    <text evidence="11">The sequence shown here is derived from an EMBL/GenBank/DDBJ whole genome shotgun (WGS) entry which is preliminary data.</text>
</comment>
<dbReference type="Proteomes" id="UP000033423">
    <property type="component" value="Unassembled WGS sequence"/>
</dbReference>
<dbReference type="Pfam" id="PF02868">
    <property type="entry name" value="Peptidase_M4_C"/>
    <property type="match status" value="1"/>
</dbReference>
<evidence type="ECO:0000259" key="9">
    <source>
        <dbReference type="Pfam" id="PF01447"/>
    </source>
</evidence>
<evidence type="ECO:0000256" key="5">
    <source>
        <dbReference type="ARBA" id="ARBA00022833"/>
    </source>
</evidence>
<gene>
    <name evidence="11" type="ORF">MBAV_001410</name>
</gene>
<dbReference type="PATRIC" id="fig|29290.4.peg.1870"/>
<evidence type="ECO:0000259" key="10">
    <source>
        <dbReference type="Pfam" id="PF02868"/>
    </source>
</evidence>
<dbReference type="GO" id="GO:0004222">
    <property type="term" value="F:metalloendopeptidase activity"/>
    <property type="evidence" value="ECO:0007669"/>
    <property type="project" value="UniProtKB-UniRule"/>
</dbReference>
<keyword evidence="5 8" id="KW-0862">Zinc</keyword>
<keyword evidence="4 8" id="KW-0378">Hydrolase</keyword>
<comment type="similarity">
    <text evidence="1 8">Belongs to the peptidase M4 family.</text>
</comment>
<keyword evidence="8" id="KW-0964">Secreted</keyword>
<evidence type="ECO:0000256" key="6">
    <source>
        <dbReference type="ARBA" id="ARBA00023049"/>
    </source>
</evidence>
<evidence type="ECO:0000256" key="4">
    <source>
        <dbReference type="ARBA" id="ARBA00022801"/>
    </source>
</evidence>
<dbReference type="InterPro" id="IPR052759">
    <property type="entry name" value="Metalloprotease_M4"/>
</dbReference>